<keyword evidence="1" id="KW-0812">Transmembrane</keyword>
<keyword evidence="3" id="KW-1185">Reference proteome</keyword>
<gene>
    <name evidence="2" type="ORF">ACFPCV_37305</name>
</gene>
<evidence type="ECO:0000313" key="2">
    <source>
        <dbReference type="EMBL" id="MFC4859187.1"/>
    </source>
</evidence>
<feature type="transmembrane region" description="Helical" evidence="1">
    <location>
        <begin position="31"/>
        <end position="53"/>
    </location>
</feature>
<keyword evidence="1" id="KW-1133">Transmembrane helix</keyword>
<keyword evidence="1" id="KW-0472">Membrane</keyword>
<name>A0ABV9SFD9_9PSEU</name>
<sequence length="93" mass="9535">MPPMLEVFVATAAPDVVAQLSTSSGTGLRDIALAIIGTFTIVILAGRAAGALADERYGKLLWLVLGAIPVIGFAYFPDLSVSIIKGLFTSGVG</sequence>
<proteinExistence type="predicted"/>
<protein>
    <recommendedName>
        <fullName evidence="4">TrbC/VIRB2 family protein</fullName>
    </recommendedName>
</protein>
<evidence type="ECO:0000256" key="1">
    <source>
        <dbReference type="SAM" id="Phobius"/>
    </source>
</evidence>
<accession>A0ABV9SFD9</accession>
<evidence type="ECO:0008006" key="4">
    <source>
        <dbReference type="Google" id="ProtNLM"/>
    </source>
</evidence>
<evidence type="ECO:0000313" key="3">
    <source>
        <dbReference type="Proteomes" id="UP001595859"/>
    </source>
</evidence>
<comment type="caution">
    <text evidence="2">The sequence shown here is derived from an EMBL/GenBank/DDBJ whole genome shotgun (WGS) entry which is preliminary data.</text>
</comment>
<dbReference type="EMBL" id="JBHSIS010000027">
    <property type="protein sequence ID" value="MFC4859187.1"/>
    <property type="molecule type" value="Genomic_DNA"/>
</dbReference>
<organism evidence="2 3">
    <name type="scientific">Actinophytocola glycyrrhizae</name>
    <dbReference type="NCBI Taxonomy" id="2044873"/>
    <lineage>
        <taxon>Bacteria</taxon>
        <taxon>Bacillati</taxon>
        <taxon>Actinomycetota</taxon>
        <taxon>Actinomycetes</taxon>
        <taxon>Pseudonocardiales</taxon>
        <taxon>Pseudonocardiaceae</taxon>
    </lineage>
</organism>
<reference evidence="3" key="1">
    <citation type="journal article" date="2019" name="Int. J. Syst. Evol. Microbiol.">
        <title>The Global Catalogue of Microorganisms (GCM) 10K type strain sequencing project: providing services to taxonomists for standard genome sequencing and annotation.</title>
        <authorList>
            <consortium name="The Broad Institute Genomics Platform"/>
            <consortium name="The Broad Institute Genome Sequencing Center for Infectious Disease"/>
            <person name="Wu L."/>
            <person name="Ma J."/>
        </authorList>
    </citation>
    <scope>NUCLEOTIDE SEQUENCE [LARGE SCALE GENOMIC DNA]</scope>
    <source>
        <strain evidence="3">ZS-22-S1</strain>
    </source>
</reference>
<dbReference type="Proteomes" id="UP001595859">
    <property type="component" value="Unassembled WGS sequence"/>
</dbReference>
<feature type="transmembrane region" description="Helical" evidence="1">
    <location>
        <begin position="60"/>
        <end position="77"/>
    </location>
</feature>